<sequence length="728" mass="80995">MSSPDTNTCPPSSEPAAGNGGIGHHPEPRSLSLPFSSGRKQSKEWARVFKGLFDNVAVTSVTTTNSFRSRKRPLLYFGESFPASWLLQKVQKEQPGQICIAGPRLTEIYHSSEGETSVEEPPRIMLQGREHPAHMTPAKIVYLTSENCFTKPSKDAVEQLFTTYFQKVHNVYPIINRPDFARLYDQDKLPWLLFHSICFAAASHCPIGLLCREGGHSTRREARMDFYRRAKSLFDLSYEKNKIVLIQSAMLLSFWGGEPDDYWNTVSWINMAVNIAESLGMHRAVSSADLGDEDRSLWRRIWWCLVSRDSFCAALLGKPQRINVSQCDVEPLSLDDFLYDADAAPMSLWGHRRKEYGLYVIENAKLSQILRSIVQARDGHRIDTDFVLAMHRALQDWEENMPDKLRVHTLSPDSPIFVYGAALSLIYYHHLVYLHQTAPPDCPISLEVAHEAVSNIAEFGSTLATISVIPFMPHDTLASFFVAIVMLYTQMQQKPKLSPDLLRLFRMELKVCEMIVHQAQDHWDHADWILAISDGLRHRFMEVGDSNGSGRNNCDDSSPSAVSCSSGESVVGEASEFIRFPLVSSSSTFQSNCSRNGIGNNLLHFGYNESLAYDMQNIIRHGVGNSWSMMGLGNVSSSMAGNNNYGASSSNNRSCNSDEDQPLVDLEELVDCLDSQNRLTVAAATAAVVNNCYFSQGSANGNGHNEDGTPVAEPSPGSGFQGLNVVQG</sequence>
<name>A0ACC3SQK1_LIPKO</name>
<keyword evidence="2" id="KW-1185">Reference proteome</keyword>
<comment type="caution">
    <text evidence="1">The sequence shown here is derived from an EMBL/GenBank/DDBJ whole genome shotgun (WGS) entry which is preliminary data.</text>
</comment>
<accession>A0ACC3SQK1</accession>
<organism evidence="1 2">
    <name type="scientific">Lipomyces kononenkoae</name>
    <name type="common">Yeast</name>
    <dbReference type="NCBI Taxonomy" id="34357"/>
    <lineage>
        <taxon>Eukaryota</taxon>
        <taxon>Fungi</taxon>
        <taxon>Dikarya</taxon>
        <taxon>Ascomycota</taxon>
        <taxon>Saccharomycotina</taxon>
        <taxon>Lipomycetes</taxon>
        <taxon>Lipomycetales</taxon>
        <taxon>Lipomycetaceae</taxon>
        <taxon>Lipomyces</taxon>
    </lineage>
</organism>
<proteinExistence type="predicted"/>
<dbReference type="EMBL" id="MU971550">
    <property type="protein sequence ID" value="KAK9233914.1"/>
    <property type="molecule type" value="Genomic_DNA"/>
</dbReference>
<gene>
    <name evidence="1" type="ORF">V1525DRAFT_414829</name>
</gene>
<reference evidence="2" key="1">
    <citation type="journal article" date="2024" name="Front. Bioeng. Biotechnol.">
        <title>Genome-scale model development and genomic sequencing of the oleaginous clade Lipomyces.</title>
        <authorList>
            <person name="Czajka J.J."/>
            <person name="Han Y."/>
            <person name="Kim J."/>
            <person name="Mondo S.J."/>
            <person name="Hofstad B.A."/>
            <person name="Robles A."/>
            <person name="Haridas S."/>
            <person name="Riley R."/>
            <person name="LaButti K."/>
            <person name="Pangilinan J."/>
            <person name="Andreopoulos W."/>
            <person name="Lipzen A."/>
            <person name="Yan J."/>
            <person name="Wang M."/>
            <person name="Ng V."/>
            <person name="Grigoriev I.V."/>
            <person name="Spatafora J.W."/>
            <person name="Magnuson J.K."/>
            <person name="Baker S.E."/>
            <person name="Pomraning K.R."/>
        </authorList>
    </citation>
    <scope>NUCLEOTIDE SEQUENCE [LARGE SCALE GENOMIC DNA]</scope>
    <source>
        <strain evidence="2">CBS 7786</strain>
    </source>
</reference>
<evidence type="ECO:0000313" key="1">
    <source>
        <dbReference type="EMBL" id="KAK9233914.1"/>
    </source>
</evidence>
<protein>
    <submittedName>
        <fullName evidence="1">Fungal-specific transcription factor domain-containing protein</fullName>
    </submittedName>
</protein>
<evidence type="ECO:0000313" key="2">
    <source>
        <dbReference type="Proteomes" id="UP001433508"/>
    </source>
</evidence>
<dbReference type="Proteomes" id="UP001433508">
    <property type="component" value="Unassembled WGS sequence"/>
</dbReference>